<name>A0A235BMT0_UNCW3</name>
<dbReference type="Gene3D" id="3.40.50.300">
    <property type="entry name" value="P-loop containing nucleotide triphosphate hydrolases"/>
    <property type="match status" value="3"/>
</dbReference>
<dbReference type="InterPro" id="IPR004807">
    <property type="entry name" value="UvrB"/>
</dbReference>
<comment type="similarity">
    <text evidence="2 12">Belongs to the UvrB family.</text>
</comment>
<dbReference type="InterPro" id="IPR036876">
    <property type="entry name" value="UVR_dom_sf"/>
</dbReference>
<dbReference type="GO" id="GO:0009380">
    <property type="term" value="C:excinuclease repair complex"/>
    <property type="evidence" value="ECO:0007669"/>
    <property type="project" value="InterPro"/>
</dbReference>
<dbReference type="GO" id="GO:0006289">
    <property type="term" value="P:nucleotide-excision repair"/>
    <property type="evidence" value="ECO:0007669"/>
    <property type="project" value="InterPro"/>
</dbReference>
<feature type="domain" description="Helicase C-terminal" evidence="16">
    <location>
        <begin position="391"/>
        <end position="544"/>
    </location>
</feature>
<evidence type="ECO:0000256" key="12">
    <source>
        <dbReference type="RuleBase" id="RU003587"/>
    </source>
</evidence>
<dbReference type="PROSITE" id="PS50151">
    <property type="entry name" value="UVR"/>
    <property type="match status" value="1"/>
</dbReference>
<evidence type="ECO:0000256" key="6">
    <source>
        <dbReference type="ARBA" id="ARBA00022769"/>
    </source>
</evidence>
<evidence type="ECO:0000259" key="16">
    <source>
        <dbReference type="PROSITE" id="PS51194"/>
    </source>
</evidence>
<dbReference type="CDD" id="cd18790">
    <property type="entry name" value="SF2_C_UvrB"/>
    <property type="match status" value="1"/>
</dbReference>
<dbReference type="Pfam" id="PF12344">
    <property type="entry name" value="UvrB"/>
    <property type="match status" value="1"/>
</dbReference>
<dbReference type="InterPro" id="IPR027417">
    <property type="entry name" value="P-loop_NTPase"/>
</dbReference>
<dbReference type="Pfam" id="PF17757">
    <property type="entry name" value="UvrB_inter"/>
    <property type="match status" value="1"/>
</dbReference>
<dbReference type="InterPro" id="IPR001650">
    <property type="entry name" value="Helicase_C-like"/>
</dbReference>
<evidence type="ECO:0000256" key="5">
    <source>
        <dbReference type="ARBA" id="ARBA00022763"/>
    </source>
</evidence>
<dbReference type="Pfam" id="PF00271">
    <property type="entry name" value="Helicase_C"/>
    <property type="match status" value="1"/>
</dbReference>
<evidence type="ECO:0000259" key="15">
    <source>
        <dbReference type="PROSITE" id="PS51192"/>
    </source>
</evidence>
<feature type="non-terminal residue" evidence="17">
    <location>
        <position position="1"/>
    </location>
</feature>
<dbReference type="GO" id="GO:0016887">
    <property type="term" value="F:ATP hydrolysis activity"/>
    <property type="evidence" value="ECO:0007669"/>
    <property type="project" value="InterPro"/>
</dbReference>
<evidence type="ECO:0000313" key="18">
    <source>
        <dbReference type="Proteomes" id="UP000215215"/>
    </source>
</evidence>
<gene>
    <name evidence="17" type="ORF">CH333_09890</name>
</gene>
<dbReference type="GO" id="GO:0005737">
    <property type="term" value="C:cytoplasm"/>
    <property type="evidence" value="ECO:0007669"/>
    <property type="project" value="UniProtKB-SubCell"/>
</dbReference>
<evidence type="ECO:0000256" key="9">
    <source>
        <dbReference type="ARBA" id="ARBA00023204"/>
    </source>
</evidence>
<organism evidence="17 18">
    <name type="scientific">candidate division WOR-3 bacterium JGI_Cruoil_03_44_89</name>
    <dbReference type="NCBI Taxonomy" id="1973748"/>
    <lineage>
        <taxon>Bacteria</taxon>
        <taxon>Bacteria division WOR-3</taxon>
    </lineage>
</organism>
<feature type="compositionally biased region" description="Basic residues" evidence="13">
    <location>
        <begin position="620"/>
        <end position="631"/>
    </location>
</feature>
<dbReference type="GO" id="GO:0005524">
    <property type="term" value="F:ATP binding"/>
    <property type="evidence" value="ECO:0007669"/>
    <property type="project" value="UniProtKB-KW"/>
</dbReference>
<dbReference type="NCBIfam" id="NF003673">
    <property type="entry name" value="PRK05298.1"/>
    <property type="match status" value="1"/>
</dbReference>
<keyword evidence="12" id="KW-0742">SOS response</keyword>
<dbReference type="SMART" id="SM00487">
    <property type="entry name" value="DEXDc"/>
    <property type="match status" value="1"/>
</dbReference>
<evidence type="ECO:0000256" key="11">
    <source>
        <dbReference type="ARBA" id="ARBA00029504"/>
    </source>
</evidence>
<keyword evidence="4" id="KW-0547">Nucleotide-binding</keyword>
<keyword evidence="5 12" id="KW-0227">DNA damage</keyword>
<reference evidence="17 18" key="1">
    <citation type="submission" date="2017-07" db="EMBL/GenBank/DDBJ databases">
        <title>Recovery of genomes from metagenomes via a dereplication, aggregation, and scoring strategy.</title>
        <authorList>
            <person name="Sieber C.M."/>
            <person name="Probst A.J."/>
            <person name="Sharrar A."/>
            <person name="Thomas B.C."/>
            <person name="Hess M."/>
            <person name="Tringe S.G."/>
            <person name="Banfield J.F."/>
        </authorList>
    </citation>
    <scope>NUCLEOTIDE SEQUENCE [LARGE SCALE GENOMIC DNA]</scope>
    <source>
        <strain evidence="17">JGI_Cruoil_03_44_89</strain>
    </source>
</reference>
<accession>A0A235BMT0</accession>
<dbReference type="SMART" id="SM00490">
    <property type="entry name" value="HELICc"/>
    <property type="match status" value="1"/>
</dbReference>
<evidence type="ECO:0000256" key="2">
    <source>
        <dbReference type="ARBA" id="ARBA00008533"/>
    </source>
</evidence>
<dbReference type="SUPFAM" id="SSF52540">
    <property type="entry name" value="P-loop containing nucleoside triphosphate hydrolases"/>
    <property type="match status" value="2"/>
</dbReference>
<keyword evidence="7" id="KW-0067">ATP-binding</keyword>
<dbReference type="PANTHER" id="PTHR24029:SF0">
    <property type="entry name" value="UVRABC SYSTEM PROTEIN B"/>
    <property type="match status" value="1"/>
</dbReference>
<dbReference type="AlphaFoldDB" id="A0A235BMT0"/>
<feature type="domain" description="Helicase ATP-binding" evidence="15">
    <location>
        <begin position="1"/>
        <end position="121"/>
    </location>
</feature>
<dbReference type="GO" id="GO:0003677">
    <property type="term" value="F:DNA binding"/>
    <property type="evidence" value="ECO:0007669"/>
    <property type="project" value="InterPro"/>
</dbReference>
<keyword evidence="8 12" id="KW-0267">Excision nuclease</keyword>
<dbReference type="InterPro" id="IPR001943">
    <property type="entry name" value="UVR_dom"/>
</dbReference>
<evidence type="ECO:0000259" key="14">
    <source>
        <dbReference type="PROSITE" id="PS50151"/>
    </source>
</evidence>
<keyword evidence="6 12" id="KW-0228">DNA excision</keyword>
<dbReference type="PROSITE" id="PS51194">
    <property type="entry name" value="HELICASE_CTER"/>
    <property type="match status" value="1"/>
</dbReference>
<dbReference type="GO" id="GO:0009432">
    <property type="term" value="P:SOS response"/>
    <property type="evidence" value="ECO:0007669"/>
    <property type="project" value="UniProtKB-KW"/>
</dbReference>
<dbReference type="InterPro" id="IPR006935">
    <property type="entry name" value="Helicase/UvrB_N"/>
</dbReference>
<sequence length="631" mass="73189">GITGCGKTFTMANVIARVNKPTIVISHNKTLAAQLFGEYTGFFPRNAVEYFISYYDYYQPEAYLPPTDTYIGKDASINDEIDKLRLRATSALVEREDVVIVASVSCIYGLGSPEDYKNLVLRLKRGDTLTRKGLLKRLVVIQYQRNDVDFLRGTFRVRGDVVEIHPAYEENAIRIEFFGDKVENLSLVDPLTFQKKEDREWIHIYPARHFVTTKPKIEEAIRNIEIELEARIEYFEERGKLLEAQRLKTRTRYDIELLREVGYCPGIENYSRHLSGRPSGSRPACLLDFFPDDFLCIIDESHVSIPQLVGMYHADRSRKETLVEYGFRLPSALDNRPLVFDEFLELVPQIIFTSATPREFEYRHSSRVVEQIIRPTGIPDPKMTVKPKKGEIDDLIEEIRKRVDRKERVLVTTLTKRMAEELTDYLARLDIRVRYIHSEIGAIERVDILRDLRLSEFDCLVGVNLLREGLDLPEVSLIAVLDADNEGFLRSYTALIQTAGRAARNVNGEVIMYADDITDSMKKTIKETERRRKAQLDYNVKHNITPRTIYKTRKEILQTTSVADAFAKEQGEEYEGIEGLEEIDRLIKLMRKLAEEEKFEEAIKVRNRIRKLQSMTRKNSPLRHKDTKKYK</sequence>
<comment type="subunit">
    <text evidence="10 12">Forms a heterotetramer with UvrA during the search for lesions. Interacts with UvrC in an incision complex.</text>
</comment>
<dbReference type="CDD" id="cd17916">
    <property type="entry name" value="DEXHc_UvrB"/>
    <property type="match status" value="1"/>
</dbReference>
<dbReference type="PROSITE" id="PS51192">
    <property type="entry name" value="HELICASE_ATP_BIND_1"/>
    <property type="match status" value="1"/>
</dbReference>
<evidence type="ECO:0000256" key="8">
    <source>
        <dbReference type="ARBA" id="ARBA00022881"/>
    </source>
</evidence>
<evidence type="ECO:0000256" key="4">
    <source>
        <dbReference type="ARBA" id="ARBA00022741"/>
    </source>
</evidence>
<dbReference type="NCBIfam" id="TIGR00631">
    <property type="entry name" value="uvrb"/>
    <property type="match status" value="1"/>
</dbReference>
<comment type="caution">
    <text evidence="17">The sequence shown here is derived from an EMBL/GenBank/DDBJ whole genome shotgun (WGS) entry which is preliminary data.</text>
</comment>
<protein>
    <recommendedName>
        <fullName evidence="11 12">UvrABC system protein B</fullName>
    </recommendedName>
</protein>
<dbReference type="Proteomes" id="UP000215215">
    <property type="component" value="Unassembled WGS sequence"/>
</dbReference>
<dbReference type="EMBL" id="NOZQ01000215">
    <property type="protein sequence ID" value="OYD13763.1"/>
    <property type="molecule type" value="Genomic_DNA"/>
</dbReference>
<evidence type="ECO:0000256" key="1">
    <source>
        <dbReference type="ARBA" id="ARBA00004496"/>
    </source>
</evidence>
<proteinExistence type="inferred from homology"/>
<keyword evidence="9 12" id="KW-0234">DNA repair</keyword>
<evidence type="ECO:0000256" key="3">
    <source>
        <dbReference type="ARBA" id="ARBA00022490"/>
    </source>
</evidence>
<comment type="subcellular location">
    <subcellularLocation>
        <location evidence="1 12">Cytoplasm</location>
    </subcellularLocation>
</comment>
<keyword evidence="3" id="KW-0963">Cytoplasm</keyword>
<evidence type="ECO:0000256" key="13">
    <source>
        <dbReference type="SAM" id="MobiDB-lite"/>
    </source>
</evidence>
<feature type="domain" description="UVR" evidence="14">
    <location>
        <begin position="580"/>
        <end position="615"/>
    </location>
</feature>
<dbReference type="Pfam" id="PF04851">
    <property type="entry name" value="ResIII"/>
    <property type="match status" value="1"/>
</dbReference>
<dbReference type="InterPro" id="IPR041471">
    <property type="entry name" value="UvrB_inter"/>
</dbReference>
<evidence type="ECO:0000256" key="10">
    <source>
        <dbReference type="ARBA" id="ARBA00026033"/>
    </source>
</evidence>
<dbReference type="SUPFAM" id="SSF46600">
    <property type="entry name" value="C-terminal UvrC-binding domain of UvrB"/>
    <property type="match status" value="1"/>
</dbReference>
<dbReference type="InterPro" id="IPR024759">
    <property type="entry name" value="UvrB_YAD/RRR_dom"/>
</dbReference>
<evidence type="ECO:0000256" key="7">
    <source>
        <dbReference type="ARBA" id="ARBA00022840"/>
    </source>
</evidence>
<dbReference type="PANTHER" id="PTHR24029">
    <property type="entry name" value="UVRABC SYSTEM PROTEIN B"/>
    <property type="match status" value="1"/>
</dbReference>
<dbReference type="Gene3D" id="6.10.140.240">
    <property type="match status" value="1"/>
</dbReference>
<evidence type="ECO:0000313" key="17">
    <source>
        <dbReference type="EMBL" id="OYD13763.1"/>
    </source>
</evidence>
<dbReference type="Pfam" id="PF02151">
    <property type="entry name" value="UVR"/>
    <property type="match status" value="1"/>
</dbReference>
<feature type="region of interest" description="Disordered" evidence="13">
    <location>
        <begin position="612"/>
        <end position="631"/>
    </location>
</feature>
<dbReference type="InterPro" id="IPR014001">
    <property type="entry name" value="Helicase_ATP-bd"/>
</dbReference>
<dbReference type="GO" id="GO:0004518">
    <property type="term" value="F:nuclease activity"/>
    <property type="evidence" value="ECO:0007669"/>
    <property type="project" value="UniProtKB-KW"/>
</dbReference>